<dbReference type="AlphaFoldDB" id="A0A241XRM9"/>
<accession>A0A241XRM9</accession>
<sequence>MQEVEIVSDSELDKAYGQASFGDMSKRDVVRQGVLKCASGLYQGQTSKTICQNLGLIDLEYCVTPKGRDYLWAAFSLPNSV</sequence>
<organism evidence="1 2">
    <name type="scientific">Pseudomonas aeruginosa</name>
    <dbReference type="NCBI Taxonomy" id="287"/>
    <lineage>
        <taxon>Bacteria</taxon>
        <taxon>Pseudomonadati</taxon>
        <taxon>Pseudomonadota</taxon>
        <taxon>Gammaproteobacteria</taxon>
        <taxon>Pseudomonadales</taxon>
        <taxon>Pseudomonadaceae</taxon>
        <taxon>Pseudomonas</taxon>
    </lineage>
</organism>
<protein>
    <submittedName>
        <fullName evidence="1">Uncharacterized protein</fullName>
    </submittedName>
</protein>
<dbReference type="Proteomes" id="UP000194857">
    <property type="component" value="Unassembled WGS sequence"/>
</dbReference>
<dbReference type="RefSeq" id="WP_065085731.1">
    <property type="nucleotide sequence ID" value="NZ_NFFZ01000004.1"/>
</dbReference>
<evidence type="ECO:0000313" key="2">
    <source>
        <dbReference type="Proteomes" id="UP000194857"/>
    </source>
</evidence>
<evidence type="ECO:0000313" key="1">
    <source>
        <dbReference type="EMBL" id="OTI63074.1"/>
    </source>
</evidence>
<proteinExistence type="predicted"/>
<comment type="caution">
    <text evidence="1">The sequence shown here is derived from an EMBL/GenBank/DDBJ whole genome shotgun (WGS) entry which is preliminary data.</text>
</comment>
<dbReference type="EMBL" id="NFFZ01000004">
    <property type="protein sequence ID" value="OTI63074.1"/>
    <property type="molecule type" value="Genomic_DNA"/>
</dbReference>
<name>A0A241XRM9_PSEAI</name>
<gene>
    <name evidence="1" type="ORF">CAZ10_09550</name>
</gene>
<reference evidence="1 2" key="1">
    <citation type="submission" date="2017-05" db="EMBL/GenBank/DDBJ databases">
        <authorList>
            <person name="Song R."/>
            <person name="Chenine A.L."/>
            <person name="Ruprecht R.M."/>
        </authorList>
    </citation>
    <scope>NUCLEOTIDE SEQUENCE [LARGE SCALE GENOMIC DNA]</scope>
    <source>
        <strain evidence="1 2">S567_C10_BS</strain>
    </source>
</reference>